<proteinExistence type="predicted"/>
<organism evidence="1">
    <name type="scientific">Octopus bimaculoides</name>
    <name type="common">California two-spotted octopus</name>
    <dbReference type="NCBI Taxonomy" id="37653"/>
    <lineage>
        <taxon>Eukaryota</taxon>
        <taxon>Metazoa</taxon>
        <taxon>Spiralia</taxon>
        <taxon>Lophotrochozoa</taxon>
        <taxon>Mollusca</taxon>
        <taxon>Cephalopoda</taxon>
        <taxon>Coleoidea</taxon>
        <taxon>Octopodiformes</taxon>
        <taxon>Octopoda</taxon>
        <taxon>Incirrata</taxon>
        <taxon>Octopodidae</taxon>
        <taxon>Octopus</taxon>
    </lineage>
</organism>
<name>A0A0L8GW37_OCTBM</name>
<dbReference type="GO" id="GO:0003676">
    <property type="term" value="F:nucleic acid binding"/>
    <property type="evidence" value="ECO:0007669"/>
    <property type="project" value="InterPro"/>
</dbReference>
<gene>
    <name evidence="1" type="ORF">OCBIM_22026893mg</name>
</gene>
<dbReference type="Gene3D" id="3.30.420.10">
    <property type="entry name" value="Ribonuclease H-like superfamily/Ribonuclease H"/>
    <property type="match status" value="1"/>
</dbReference>
<dbReference type="InterPro" id="IPR036397">
    <property type="entry name" value="RNaseH_sf"/>
</dbReference>
<dbReference type="EMBL" id="KQ420137">
    <property type="protein sequence ID" value="KOF81173.1"/>
    <property type="molecule type" value="Genomic_DNA"/>
</dbReference>
<evidence type="ECO:0000313" key="1">
    <source>
        <dbReference type="EMBL" id="KOF81173.1"/>
    </source>
</evidence>
<evidence type="ECO:0008006" key="2">
    <source>
        <dbReference type="Google" id="ProtNLM"/>
    </source>
</evidence>
<dbReference type="AlphaFoldDB" id="A0A0L8GW37"/>
<accession>A0A0L8GW37</accession>
<reference evidence="1" key="1">
    <citation type="submission" date="2015-07" db="EMBL/GenBank/DDBJ databases">
        <title>MeaNS - Measles Nucleotide Surveillance Program.</title>
        <authorList>
            <person name="Tran T."/>
            <person name="Druce J."/>
        </authorList>
    </citation>
    <scope>NUCLEOTIDE SEQUENCE</scope>
    <source>
        <strain evidence="1">UCB-OBI-ISO-001</strain>
        <tissue evidence="1">Gonad</tissue>
    </source>
</reference>
<sequence>MFFLPPYSPFLNPIENIFSVWKHSVIQGEAKNEPELYQLISEKFDEITPEHYDSFYQKMLRCVDLSEQAEIILSLFFAYA</sequence>
<protein>
    <recommendedName>
        <fullName evidence="2">Tc1-like transposase DDE domain-containing protein</fullName>
    </recommendedName>
</protein>